<organism evidence="2 3">
    <name type="scientific">Vibrio cortegadensis</name>
    <dbReference type="NCBI Taxonomy" id="1328770"/>
    <lineage>
        <taxon>Bacteria</taxon>
        <taxon>Pseudomonadati</taxon>
        <taxon>Pseudomonadota</taxon>
        <taxon>Gammaproteobacteria</taxon>
        <taxon>Vibrionales</taxon>
        <taxon>Vibrionaceae</taxon>
        <taxon>Vibrio</taxon>
    </lineage>
</organism>
<reference evidence="2 3" key="1">
    <citation type="submission" date="2024-06" db="EMBL/GenBank/DDBJ databases">
        <authorList>
            <person name="Steensen K."/>
            <person name="Seneca J."/>
            <person name="Bartlau N."/>
            <person name="Yu A.X."/>
            <person name="Polz M.F."/>
        </authorList>
    </citation>
    <scope>NUCLEOTIDE SEQUENCE [LARGE SCALE GENOMIC DNA]</scope>
    <source>
        <strain evidence="2 3">FF146</strain>
    </source>
</reference>
<gene>
    <name evidence="2" type="ORF">ACED38_08165</name>
</gene>
<keyword evidence="1" id="KW-0812">Transmembrane</keyword>
<evidence type="ECO:0000256" key="1">
    <source>
        <dbReference type="SAM" id="Phobius"/>
    </source>
</evidence>
<dbReference type="EMBL" id="JBGOOT010000005">
    <property type="protein sequence ID" value="MEZ8194862.1"/>
    <property type="molecule type" value="Genomic_DNA"/>
</dbReference>
<keyword evidence="1" id="KW-0472">Membrane</keyword>
<dbReference type="Proteomes" id="UP001569153">
    <property type="component" value="Unassembled WGS sequence"/>
</dbReference>
<protein>
    <submittedName>
        <fullName evidence="2">Prepilin-type N-terminal cleavage/methylation domain-containing protein</fullName>
    </submittedName>
</protein>
<comment type="caution">
    <text evidence="2">The sequence shown here is derived from an EMBL/GenBank/DDBJ whole genome shotgun (WGS) entry which is preliminary data.</text>
</comment>
<dbReference type="InterPro" id="IPR012902">
    <property type="entry name" value="N_methyl_site"/>
</dbReference>
<feature type="transmembrane region" description="Helical" evidence="1">
    <location>
        <begin position="12"/>
        <end position="36"/>
    </location>
</feature>
<keyword evidence="3" id="KW-1185">Reference proteome</keyword>
<evidence type="ECO:0000313" key="3">
    <source>
        <dbReference type="Proteomes" id="UP001569153"/>
    </source>
</evidence>
<proteinExistence type="predicted"/>
<sequence length="195" mass="21099">MSVMLKSHQRGMTLIESIIAIVILGIAMVSLTSLLFPNIRDSAAPHYQTRAIALGQSFMSQILARNFDHNSDYDGGVRRCDGFGSEGLTCTTTLGSDTGETNAGNFNDVDDYIGCWYTDNTQADCISSTTHPLADVFGSSVNSDYPNFRVEVDVFYDANMDGNNDGGIGALKRIEISVTAGQYGSYPLVAYKGNY</sequence>
<dbReference type="PROSITE" id="PS00409">
    <property type="entry name" value="PROKAR_NTER_METHYL"/>
    <property type="match status" value="1"/>
</dbReference>
<dbReference type="RefSeq" id="WP_136994204.1">
    <property type="nucleotide sequence ID" value="NZ_JBGOOT010000005.1"/>
</dbReference>
<dbReference type="NCBIfam" id="TIGR02532">
    <property type="entry name" value="IV_pilin_GFxxxE"/>
    <property type="match status" value="1"/>
</dbReference>
<accession>A0ABV4M5R4</accession>
<name>A0ABV4M5R4_9VIBR</name>
<keyword evidence="1" id="KW-1133">Transmembrane helix</keyword>
<evidence type="ECO:0000313" key="2">
    <source>
        <dbReference type="EMBL" id="MEZ8194862.1"/>
    </source>
</evidence>
<dbReference type="Pfam" id="PF07963">
    <property type="entry name" value="N_methyl"/>
    <property type="match status" value="1"/>
</dbReference>